<proteinExistence type="predicted"/>
<gene>
    <name evidence="1" type="ORF">RU92_GL002096</name>
</gene>
<evidence type="ECO:0000313" key="1">
    <source>
        <dbReference type="EMBL" id="PCS18904.1"/>
    </source>
</evidence>
<comment type="caution">
    <text evidence="1">The sequence shown here is derived from an EMBL/GenBank/DDBJ whole genome shotgun (WGS) entry which is preliminary data.</text>
</comment>
<organism evidence="1 2">
    <name type="scientific">Lactococcus cremoris subsp. tructae</name>
    <dbReference type="NCBI Taxonomy" id="542833"/>
    <lineage>
        <taxon>Bacteria</taxon>
        <taxon>Bacillati</taxon>
        <taxon>Bacillota</taxon>
        <taxon>Bacilli</taxon>
        <taxon>Lactobacillales</taxon>
        <taxon>Streptococcaceae</taxon>
        <taxon>Lactococcus</taxon>
    </lineage>
</organism>
<dbReference type="Proteomes" id="UP000218711">
    <property type="component" value="Unassembled WGS sequence"/>
</dbReference>
<protein>
    <submittedName>
        <fullName evidence="1">Uncharacterized protein</fullName>
    </submittedName>
</protein>
<reference evidence="1 2" key="1">
    <citation type="submission" date="2014-12" db="EMBL/GenBank/DDBJ databases">
        <title>Draft genome sequences of 10 type strains of Lactococcus.</title>
        <authorList>
            <person name="Sun Z."/>
            <person name="Zhong Z."/>
            <person name="Liu W."/>
            <person name="Zhang W."/>
            <person name="Zhang H."/>
        </authorList>
    </citation>
    <scope>NUCLEOTIDE SEQUENCE [LARGE SCALE GENOMIC DNA]</scope>
    <source>
        <strain evidence="1 2">DSM 21502</strain>
    </source>
</reference>
<dbReference type="AlphaFoldDB" id="A0A2A5STS9"/>
<accession>A0A2A5STS9</accession>
<dbReference type="EMBL" id="JXKC01000004">
    <property type="protein sequence ID" value="PCS18904.1"/>
    <property type="molecule type" value="Genomic_DNA"/>
</dbReference>
<evidence type="ECO:0000313" key="2">
    <source>
        <dbReference type="Proteomes" id="UP000218711"/>
    </source>
</evidence>
<name>A0A2A5STS9_LACLC</name>
<sequence>MRRYSQTFNTLGEAQNYAATTANSSEVTDLLLSGHSIRYGVEPV</sequence>